<dbReference type="InterPro" id="IPR050182">
    <property type="entry name" value="Cytochrome_P450_fam2"/>
</dbReference>
<evidence type="ECO:0000256" key="1">
    <source>
        <dbReference type="ARBA" id="ARBA00010617"/>
    </source>
</evidence>
<dbReference type="Proteomes" id="UP000288716">
    <property type="component" value="Unassembled WGS sequence"/>
</dbReference>
<proteinExistence type="inferred from homology"/>
<sequence length="90" mass="10492">MVVFIFNHIWYKSWLNDNLASNMVNLLTAGSEIVATLIHCGVNLMAQHANVQQRVYEEISDTIGIDGLFYYSDRERMHYTQAVISERRLR</sequence>
<reference evidence="5 6" key="1">
    <citation type="journal article" date="2018" name="Gigascience">
        <title>Genomes of trombidid mites reveal novel predicted allergens and laterally-transferred genes associated with secondary metabolism.</title>
        <authorList>
            <person name="Dong X."/>
            <person name="Chaisiri K."/>
            <person name="Xia D."/>
            <person name="Armstrong S.D."/>
            <person name="Fang Y."/>
            <person name="Donnelly M.J."/>
            <person name="Kadowaki T."/>
            <person name="McGarry J.W."/>
            <person name="Darby A.C."/>
            <person name="Makepeace B.L."/>
        </authorList>
    </citation>
    <scope>NUCLEOTIDE SEQUENCE [LARGE SCALE GENOMIC DNA]</scope>
    <source>
        <strain evidence="5">UoL-UT</strain>
    </source>
</reference>
<name>A0A443S1F7_9ACAR</name>
<dbReference type="OrthoDB" id="6507093at2759"/>
<dbReference type="EMBL" id="NCKV01012574">
    <property type="protein sequence ID" value="RWS21369.1"/>
    <property type="molecule type" value="Genomic_DNA"/>
</dbReference>
<dbReference type="PANTHER" id="PTHR24300">
    <property type="entry name" value="CYTOCHROME P450 508A4-RELATED"/>
    <property type="match status" value="1"/>
</dbReference>
<dbReference type="GO" id="GO:0006082">
    <property type="term" value="P:organic acid metabolic process"/>
    <property type="evidence" value="ECO:0007669"/>
    <property type="project" value="TreeGrafter"/>
</dbReference>
<organism evidence="5 6">
    <name type="scientific">Leptotrombidium deliense</name>
    <dbReference type="NCBI Taxonomy" id="299467"/>
    <lineage>
        <taxon>Eukaryota</taxon>
        <taxon>Metazoa</taxon>
        <taxon>Ecdysozoa</taxon>
        <taxon>Arthropoda</taxon>
        <taxon>Chelicerata</taxon>
        <taxon>Arachnida</taxon>
        <taxon>Acari</taxon>
        <taxon>Acariformes</taxon>
        <taxon>Trombidiformes</taxon>
        <taxon>Prostigmata</taxon>
        <taxon>Anystina</taxon>
        <taxon>Parasitengona</taxon>
        <taxon>Trombiculoidea</taxon>
        <taxon>Trombiculidae</taxon>
        <taxon>Leptotrombidium</taxon>
    </lineage>
</organism>
<dbReference type="GO" id="GO:0005737">
    <property type="term" value="C:cytoplasm"/>
    <property type="evidence" value="ECO:0007669"/>
    <property type="project" value="TreeGrafter"/>
</dbReference>
<evidence type="ECO:0000256" key="4">
    <source>
        <dbReference type="ARBA" id="ARBA00023033"/>
    </source>
</evidence>
<dbReference type="GO" id="GO:0006805">
    <property type="term" value="P:xenobiotic metabolic process"/>
    <property type="evidence" value="ECO:0007669"/>
    <property type="project" value="TreeGrafter"/>
</dbReference>
<dbReference type="VEuPathDB" id="VectorBase:LDEU010671"/>
<dbReference type="SUPFAM" id="SSF48264">
    <property type="entry name" value="Cytochrome P450"/>
    <property type="match status" value="1"/>
</dbReference>
<dbReference type="InterPro" id="IPR002401">
    <property type="entry name" value="Cyt_P450_E_grp-I"/>
</dbReference>
<dbReference type="InterPro" id="IPR036396">
    <property type="entry name" value="Cyt_P450_sf"/>
</dbReference>
<evidence type="ECO:0000256" key="2">
    <source>
        <dbReference type="ARBA" id="ARBA00022723"/>
    </source>
</evidence>
<keyword evidence="6" id="KW-1185">Reference proteome</keyword>
<dbReference type="GO" id="GO:0016712">
    <property type="term" value="F:oxidoreductase activity, acting on paired donors, with incorporation or reduction of molecular oxygen, reduced flavin or flavoprotein as one donor, and incorporation of one atom of oxygen"/>
    <property type="evidence" value="ECO:0007669"/>
    <property type="project" value="TreeGrafter"/>
</dbReference>
<comment type="caution">
    <text evidence="5">The sequence shown here is derived from an EMBL/GenBank/DDBJ whole genome shotgun (WGS) entry which is preliminary data.</text>
</comment>
<dbReference type="Gene3D" id="1.10.630.10">
    <property type="entry name" value="Cytochrome P450"/>
    <property type="match status" value="1"/>
</dbReference>
<dbReference type="AlphaFoldDB" id="A0A443S1F7"/>
<evidence type="ECO:0000313" key="5">
    <source>
        <dbReference type="EMBL" id="RWS21369.1"/>
    </source>
</evidence>
<evidence type="ECO:0000313" key="6">
    <source>
        <dbReference type="Proteomes" id="UP000288716"/>
    </source>
</evidence>
<keyword evidence="3" id="KW-0408">Iron</keyword>
<keyword evidence="4" id="KW-0560">Oxidoreductase</keyword>
<comment type="similarity">
    <text evidence="1">Belongs to the cytochrome P450 family.</text>
</comment>
<dbReference type="GO" id="GO:0020037">
    <property type="term" value="F:heme binding"/>
    <property type="evidence" value="ECO:0007669"/>
    <property type="project" value="InterPro"/>
</dbReference>
<dbReference type="STRING" id="299467.A0A443S1F7"/>
<dbReference type="PRINTS" id="PR00463">
    <property type="entry name" value="EP450I"/>
</dbReference>
<evidence type="ECO:0000256" key="3">
    <source>
        <dbReference type="ARBA" id="ARBA00023004"/>
    </source>
</evidence>
<dbReference type="Pfam" id="PF00067">
    <property type="entry name" value="p450"/>
    <property type="match status" value="1"/>
</dbReference>
<gene>
    <name evidence="5" type="ORF">B4U80_14152</name>
</gene>
<dbReference type="GO" id="GO:0005506">
    <property type="term" value="F:iron ion binding"/>
    <property type="evidence" value="ECO:0007669"/>
    <property type="project" value="InterPro"/>
</dbReference>
<protein>
    <submittedName>
        <fullName evidence="5">Cytochrome P450 2J6-like protein</fullName>
    </submittedName>
</protein>
<dbReference type="InterPro" id="IPR001128">
    <property type="entry name" value="Cyt_P450"/>
</dbReference>
<accession>A0A443S1F7</accession>
<keyword evidence="2" id="KW-0479">Metal-binding</keyword>
<dbReference type="PANTHER" id="PTHR24300:SF375">
    <property type="entry name" value="CYTOCHROME P450 FAMILY"/>
    <property type="match status" value="1"/>
</dbReference>
<keyword evidence="4" id="KW-0503">Monooxygenase</keyword>